<accession>A0AAN6JPI4</accession>
<dbReference type="GO" id="GO:0003735">
    <property type="term" value="F:structural constituent of ribosome"/>
    <property type="evidence" value="ECO:0007669"/>
    <property type="project" value="InterPro"/>
</dbReference>
<protein>
    <submittedName>
        <fullName evidence="5">Uncharacterized protein</fullName>
    </submittedName>
</protein>
<evidence type="ECO:0000256" key="4">
    <source>
        <dbReference type="SAM" id="MobiDB-lite"/>
    </source>
</evidence>
<dbReference type="SUPFAM" id="SSF53137">
    <property type="entry name" value="Translational machinery components"/>
    <property type="match status" value="1"/>
</dbReference>
<dbReference type="Proteomes" id="UP001176521">
    <property type="component" value="Unassembled WGS sequence"/>
</dbReference>
<evidence type="ECO:0000313" key="6">
    <source>
        <dbReference type="Proteomes" id="UP001176521"/>
    </source>
</evidence>
<dbReference type="PANTHER" id="PTHR11759">
    <property type="entry name" value="40S RIBOSOMAL PROTEIN S14/30S RIBOSOMAL PROTEIN S11"/>
    <property type="match status" value="1"/>
</dbReference>
<comment type="caution">
    <text evidence="5">The sequence shown here is derived from an EMBL/GenBank/DDBJ whole genome shotgun (WGS) entry which is preliminary data.</text>
</comment>
<feature type="compositionally biased region" description="Low complexity" evidence="4">
    <location>
        <begin position="90"/>
        <end position="124"/>
    </location>
</feature>
<dbReference type="Gene3D" id="3.30.420.80">
    <property type="entry name" value="Ribosomal protein S11"/>
    <property type="match status" value="1"/>
</dbReference>
<evidence type="ECO:0000256" key="2">
    <source>
        <dbReference type="ARBA" id="ARBA00022980"/>
    </source>
</evidence>
<dbReference type="GO" id="GO:0006412">
    <property type="term" value="P:translation"/>
    <property type="evidence" value="ECO:0007669"/>
    <property type="project" value="InterPro"/>
</dbReference>
<name>A0AAN6JPI4_9BASI</name>
<evidence type="ECO:0000256" key="3">
    <source>
        <dbReference type="ARBA" id="ARBA00023274"/>
    </source>
</evidence>
<dbReference type="InterPro" id="IPR001971">
    <property type="entry name" value="Ribosomal_uS11"/>
</dbReference>
<organism evidence="5 6">
    <name type="scientific">Tilletia horrida</name>
    <dbReference type="NCBI Taxonomy" id="155126"/>
    <lineage>
        <taxon>Eukaryota</taxon>
        <taxon>Fungi</taxon>
        <taxon>Dikarya</taxon>
        <taxon>Basidiomycota</taxon>
        <taxon>Ustilaginomycotina</taxon>
        <taxon>Exobasidiomycetes</taxon>
        <taxon>Tilletiales</taxon>
        <taxon>Tilletiaceae</taxon>
        <taxon>Tilletia</taxon>
    </lineage>
</organism>
<feature type="region of interest" description="Disordered" evidence="4">
    <location>
        <begin position="46"/>
        <end position="124"/>
    </location>
</feature>
<gene>
    <name evidence="5" type="ORF">OC842_000471</name>
</gene>
<evidence type="ECO:0000313" key="5">
    <source>
        <dbReference type="EMBL" id="KAK0540442.1"/>
    </source>
</evidence>
<dbReference type="HAMAP" id="MF_01310">
    <property type="entry name" value="Ribosomal_uS11"/>
    <property type="match status" value="1"/>
</dbReference>
<feature type="region of interest" description="Disordered" evidence="4">
    <location>
        <begin position="136"/>
        <end position="164"/>
    </location>
</feature>
<dbReference type="GO" id="GO:0005840">
    <property type="term" value="C:ribosome"/>
    <property type="evidence" value="ECO:0007669"/>
    <property type="project" value="UniProtKB-KW"/>
</dbReference>
<sequence>MSALARNLVARTAAAAARAAPAGSEALGCSAASSSRLGRPACFFGSSSSCRRWASSSSSSSSSSSNNAPPTSSSEGASDGAALSPAGEVAGDSLPSASGSDASPAAQASSSSSSPSSAGSSSASLEDILGAALSPSLASDTEPTARSGRPSRGPILSGGGPRSLHRLHIQTTRNNTILTFTKPTGETLASASGGTAGFKKSQRSGYEAGYRAAFQIFGHIAAYRRTLGFGVGAPKDSAIARRLGGLVTAHTPGDDLSIETVWSGFGQGREAVFRALMTNEGQDVRNLVKRVTDGTPLKIGGVRPKKRRML</sequence>
<keyword evidence="3" id="KW-0687">Ribonucleoprotein</keyword>
<dbReference type="AlphaFoldDB" id="A0AAN6JPI4"/>
<keyword evidence="6" id="KW-1185">Reference proteome</keyword>
<reference evidence="5" key="1">
    <citation type="journal article" date="2023" name="PhytoFront">
        <title>Draft Genome Resources of Seven Strains of Tilletia horrida, Causal Agent of Kernel Smut of Rice.</title>
        <authorList>
            <person name="Khanal S."/>
            <person name="Antony Babu S."/>
            <person name="Zhou X.G."/>
        </authorList>
    </citation>
    <scope>NUCLEOTIDE SEQUENCE</scope>
    <source>
        <strain evidence="5">TX3</strain>
    </source>
</reference>
<dbReference type="Pfam" id="PF00411">
    <property type="entry name" value="Ribosomal_S11"/>
    <property type="match status" value="1"/>
</dbReference>
<evidence type="ECO:0000256" key="1">
    <source>
        <dbReference type="ARBA" id="ARBA00006194"/>
    </source>
</evidence>
<dbReference type="InterPro" id="IPR036967">
    <property type="entry name" value="Ribosomal_uS11_sf"/>
</dbReference>
<dbReference type="GO" id="GO:1990904">
    <property type="term" value="C:ribonucleoprotein complex"/>
    <property type="evidence" value="ECO:0007669"/>
    <property type="project" value="UniProtKB-KW"/>
</dbReference>
<feature type="compositionally biased region" description="Low complexity" evidence="4">
    <location>
        <begin position="46"/>
        <end position="74"/>
    </location>
</feature>
<proteinExistence type="inferred from homology"/>
<keyword evidence="2" id="KW-0689">Ribosomal protein</keyword>
<comment type="similarity">
    <text evidence="1">Belongs to the universal ribosomal protein uS11 family.</text>
</comment>
<dbReference type="EMBL" id="JAPDMQ010000013">
    <property type="protein sequence ID" value="KAK0540442.1"/>
    <property type="molecule type" value="Genomic_DNA"/>
</dbReference>